<dbReference type="Proteomes" id="UP000245699">
    <property type="component" value="Unassembled WGS sequence"/>
</dbReference>
<dbReference type="GO" id="GO:0006152">
    <property type="term" value="P:purine nucleoside catabolic process"/>
    <property type="evidence" value="ECO:0007669"/>
    <property type="project" value="TreeGrafter"/>
</dbReference>
<keyword evidence="3" id="KW-0326">Glycosidase</keyword>
<evidence type="ECO:0000256" key="3">
    <source>
        <dbReference type="ARBA" id="ARBA00023295"/>
    </source>
</evidence>
<dbReference type="SUPFAM" id="SSF53590">
    <property type="entry name" value="Nucleoside hydrolase"/>
    <property type="match status" value="1"/>
</dbReference>
<comment type="similarity">
    <text evidence="1">Belongs to the IUNH family.</text>
</comment>
<dbReference type="PANTHER" id="PTHR12304:SF4">
    <property type="entry name" value="URIDINE NUCLEOSIDASE"/>
    <property type="match status" value="1"/>
</dbReference>
<dbReference type="CDD" id="cd02651">
    <property type="entry name" value="nuc_hydro_IU_UC_XIUA"/>
    <property type="match status" value="1"/>
</dbReference>
<dbReference type="InterPro" id="IPR001910">
    <property type="entry name" value="Inosine/uridine_hydrolase_dom"/>
</dbReference>
<dbReference type="GO" id="GO:0008477">
    <property type="term" value="F:purine nucleosidase activity"/>
    <property type="evidence" value="ECO:0007669"/>
    <property type="project" value="TreeGrafter"/>
</dbReference>
<keyword evidence="7" id="KW-1185">Reference proteome</keyword>
<evidence type="ECO:0000256" key="1">
    <source>
        <dbReference type="ARBA" id="ARBA00009176"/>
    </source>
</evidence>
<dbReference type="Pfam" id="PF01156">
    <property type="entry name" value="IU_nuc_hydro"/>
    <property type="match status" value="1"/>
</dbReference>
<dbReference type="OrthoDB" id="5783963at2759"/>
<dbReference type="InterPro" id="IPR036452">
    <property type="entry name" value="Ribo_hydro-like"/>
</dbReference>
<dbReference type="EMBL" id="MBFT01000919">
    <property type="protein sequence ID" value="PVU86399.1"/>
    <property type="molecule type" value="Genomic_DNA"/>
</dbReference>
<accession>A0A2T9Y220</accession>
<feature type="domain" description="Inosine/uridine-preferring nucleoside hydrolase" evidence="4">
    <location>
        <begin position="11"/>
        <end position="315"/>
    </location>
</feature>
<evidence type="ECO:0000259" key="4">
    <source>
        <dbReference type="Pfam" id="PF01156"/>
    </source>
</evidence>
<gene>
    <name evidence="6" type="ORF">BB559_000599</name>
    <name evidence="5" type="ORF">BB559_006530</name>
</gene>
<dbReference type="AlphaFoldDB" id="A0A2T9Y220"/>
<keyword evidence="2" id="KW-0378">Hydrolase</keyword>
<dbReference type="GO" id="GO:0005829">
    <property type="term" value="C:cytosol"/>
    <property type="evidence" value="ECO:0007669"/>
    <property type="project" value="TreeGrafter"/>
</dbReference>
<name>A0A2T9Y220_9FUNG</name>
<sequence>MSNQPDNRIPIWLDCDPGQDDLHAIIMCRFHPKLNLLGITAVHGNTILENTFKNASRVLKACGVSTPNVYAGAEKPLLREKENASHIHGVTGLDGSSLLPDADPTILQPGVNGIKAMADAILASPQPVIVAAVGPVTNVALLVSTFPEVKSNIREVLIMGGGIAFGNVTPVAEFNIYADPEALQVVLQAGLSRVVLVPLDCTHQCNYTSDVQQKFTDMATPINPAFTQMINELTAFVRKSYVGYGLDPNDINWHDAIAVCHAIAPETFTDVPMYVSTIYGNKGPAEGQTVGDSRLLGGKSPNCLVAMKMDTDAFWVEMFESWKLAAQSSKLTL</sequence>
<evidence type="ECO:0000313" key="7">
    <source>
        <dbReference type="Proteomes" id="UP000245699"/>
    </source>
</evidence>
<dbReference type="STRING" id="61424.A0A2T9Y220"/>
<dbReference type="PANTHER" id="PTHR12304">
    <property type="entry name" value="INOSINE-URIDINE PREFERRING NUCLEOSIDE HYDROLASE"/>
    <property type="match status" value="1"/>
</dbReference>
<dbReference type="InterPro" id="IPR023186">
    <property type="entry name" value="IUNH"/>
</dbReference>
<dbReference type="EMBL" id="MBFT01000030">
    <property type="protein sequence ID" value="PVU99569.1"/>
    <property type="molecule type" value="Genomic_DNA"/>
</dbReference>
<evidence type="ECO:0000256" key="2">
    <source>
        <dbReference type="ARBA" id="ARBA00022801"/>
    </source>
</evidence>
<evidence type="ECO:0000313" key="6">
    <source>
        <dbReference type="EMBL" id="PVU99569.1"/>
    </source>
</evidence>
<organism evidence="5 7">
    <name type="scientific">Furculomyces boomerangus</name>
    <dbReference type="NCBI Taxonomy" id="61424"/>
    <lineage>
        <taxon>Eukaryota</taxon>
        <taxon>Fungi</taxon>
        <taxon>Fungi incertae sedis</taxon>
        <taxon>Zoopagomycota</taxon>
        <taxon>Kickxellomycotina</taxon>
        <taxon>Harpellomycetes</taxon>
        <taxon>Harpellales</taxon>
        <taxon>Harpellaceae</taxon>
        <taxon>Furculomyces</taxon>
    </lineage>
</organism>
<evidence type="ECO:0000313" key="5">
    <source>
        <dbReference type="EMBL" id="PVU86399.1"/>
    </source>
</evidence>
<proteinExistence type="inferred from homology"/>
<protein>
    <recommendedName>
        <fullName evidence="4">Inosine/uridine-preferring nucleoside hydrolase domain-containing protein</fullName>
    </recommendedName>
</protein>
<dbReference type="Gene3D" id="3.90.245.10">
    <property type="entry name" value="Ribonucleoside hydrolase-like"/>
    <property type="match status" value="1"/>
</dbReference>
<comment type="caution">
    <text evidence="5">The sequence shown here is derived from an EMBL/GenBank/DDBJ whole genome shotgun (WGS) entry which is preliminary data.</text>
</comment>
<reference evidence="5 7" key="1">
    <citation type="journal article" date="2018" name="MBio">
        <title>Comparative Genomics Reveals the Core Gene Toolbox for the Fungus-Insect Symbiosis.</title>
        <authorList>
            <person name="Wang Y."/>
            <person name="Stata M."/>
            <person name="Wang W."/>
            <person name="Stajich J.E."/>
            <person name="White M.M."/>
            <person name="Moncalvo J.M."/>
        </authorList>
    </citation>
    <scope>NUCLEOTIDE SEQUENCE [LARGE SCALE GENOMIC DNA]</scope>
    <source>
        <strain evidence="5 7">AUS-77-4</strain>
    </source>
</reference>